<sequence length="693" mass="76804">MPTDGSLVTLAHRLFQIAPGFACILRGADHVFEFANDGFYDLVGQRPLIGKPVRVAFPHPELEELIRLLDQVYRTRRPYAGRAVQLLVRRGPDAPPEERFLDLSYLPIPGPDDDAAGILAQGYEVTELVRAQQALHASEQRLHLALEAAGEGVWDWNIADGRFSFSERGRDMLGYGPGDIGARLEDWVAITHPDDMQRLQDETMACVRGRVPTVLLEYRVRNRQGDWQWILARGAVVERSPEGRALRMMGTTVDISGELETLHRANFDTLTGLANRALFREQLEHEVELSRRNGRPLALFFIDLDRFKEINDLFGHDAGDALLCEAAERIRDCVRKSDMAARLSGDEFTVILTELDSATHASGVAQKILHALARPFDLDGKEVSISGSIGITLFPADAAGTGDLLRNADQAMYAAKKAGRNQFRFFTPAMQEDATRRLALLRELREALPKRQLQVVFQPIVELAGGRIVKAEALLRWQHPERGLLRPAAFMAQAEESGLISEIGHWVFSEAAAWARRWTEQTGATFQVSINRSPVEFAAHAQAPDWEALLRDLGLAWHSLSVDITEALLLKPSLAVENGLLQLRQSGIQVSIDGFGSGYSSLASVKKYDVDFLKIDQSFVREADTPGNARTIAETIVLMAHKLGLRVVAEGVETAQQRDWLRAAGCDYAQGYLFSEPLPPEGFSALLAAQGRA</sequence>
<comment type="caution">
    <text evidence="4">The sequence shown here is derived from an EMBL/GenBank/DDBJ whole genome shotgun (WGS) entry which is preliminary data.</text>
</comment>
<dbReference type="Pfam" id="PF00990">
    <property type="entry name" value="GGDEF"/>
    <property type="match status" value="1"/>
</dbReference>
<dbReference type="Proteomes" id="UP000887222">
    <property type="component" value="Unassembled WGS sequence"/>
</dbReference>
<gene>
    <name evidence="4" type="ORF">NCCP691_17880</name>
</gene>
<evidence type="ECO:0000259" key="3">
    <source>
        <dbReference type="PROSITE" id="PS50887"/>
    </source>
</evidence>
<dbReference type="NCBIfam" id="TIGR00254">
    <property type="entry name" value="GGDEF"/>
    <property type="match status" value="1"/>
</dbReference>
<feature type="domain" description="GGDEF" evidence="3">
    <location>
        <begin position="295"/>
        <end position="428"/>
    </location>
</feature>
<dbReference type="InterPro" id="IPR029787">
    <property type="entry name" value="Nucleotide_cyclase"/>
</dbReference>
<accession>A0ABQ4Q3T7</accession>
<dbReference type="Gene3D" id="3.30.70.270">
    <property type="match status" value="1"/>
</dbReference>
<protein>
    <recommendedName>
        <fullName evidence="6">PAS domain S-box-containing protein/diguanylate cyclase (GGDEF)-like protein</fullName>
    </recommendedName>
</protein>
<dbReference type="Gene3D" id="3.20.20.450">
    <property type="entry name" value="EAL domain"/>
    <property type="match status" value="1"/>
</dbReference>
<keyword evidence="5" id="KW-1185">Reference proteome</keyword>
<dbReference type="CDD" id="cd00130">
    <property type="entry name" value="PAS"/>
    <property type="match status" value="1"/>
</dbReference>
<dbReference type="SMART" id="SM00267">
    <property type="entry name" value="GGDEF"/>
    <property type="match status" value="1"/>
</dbReference>
<dbReference type="InterPro" id="IPR035965">
    <property type="entry name" value="PAS-like_dom_sf"/>
</dbReference>
<dbReference type="InterPro" id="IPR000160">
    <property type="entry name" value="GGDEF_dom"/>
</dbReference>
<evidence type="ECO:0000259" key="2">
    <source>
        <dbReference type="PROSITE" id="PS50883"/>
    </source>
</evidence>
<dbReference type="InterPro" id="IPR013655">
    <property type="entry name" value="PAS_fold_3"/>
</dbReference>
<dbReference type="Gene3D" id="3.30.450.20">
    <property type="entry name" value="PAS domain"/>
    <property type="match status" value="2"/>
</dbReference>
<dbReference type="PROSITE" id="PS50887">
    <property type="entry name" value="GGDEF"/>
    <property type="match status" value="1"/>
</dbReference>
<evidence type="ECO:0000259" key="1">
    <source>
        <dbReference type="PROSITE" id="PS50112"/>
    </source>
</evidence>
<dbReference type="SMART" id="SM00052">
    <property type="entry name" value="EAL"/>
    <property type="match status" value="1"/>
</dbReference>
<dbReference type="Pfam" id="PF08448">
    <property type="entry name" value="PAS_4"/>
    <property type="match status" value="1"/>
</dbReference>
<dbReference type="SMART" id="SM00091">
    <property type="entry name" value="PAS"/>
    <property type="match status" value="2"/>
</dbReference>
<dbReference type="InterPro" id="IPR000014">
    <property type="entry name" value="PAS"/>
</dbReference>
<dbReference type="PROSITE" id="PS50112">
    <property type="entry name" value="PAS"/>
    <property type="match status" value="1"/>
</dbReference>
<dbReference type="InterPro" id="IPR052155">
    <property type="entry name" value="Biofilm_reg_signaling"/>
</dbReference>
<dbReference type="SUPFAM" id="SSF55785">
    <property type="entry name" value="PYP-like sensor domain (PAS domain)"/>
    <property type="match status" value="2"/>
</dbReference>
<dbReference type="InterPro" id="IPR043128">
    <property type="entry name" value="Rev_trsase/Diguanyl_cyclase"/>
</dbReference>
<dbReference type="InterPro" id="IPR001633">
    <property type="entry name" value="EAL_dom"/>
</dbReference>
<dbReference type="SMART" id="SM00086">
    <property type="entry name" value="PAC"/>
    <property type="match status" value="1"/>
</dbReference>
<dbReference type="SUPFAM" id="SSF55073">
    <property type="entry name" value="Nucleotide cyclase"/>
    <property type="match status" value="1"/>
</dbReference>
<dbReference type="CDD" id="cd01949">
    <property type="entry name" value="GGDEF"/>
    <property type="match status" value="1"/>
</dbReference>
<feature type="domain" description="EAL" evidence="2">
    <location>
        <begin position="437"/>
        <end position="691"/>
    </location>
</feature>
<name>A0ABQ4Q3T7_9BURK</name>
<dbReference type="EMBL" id="BPMK01000007">
    <property type="protein sequence ID" value="GIZ51774.1"/>
    <property type="molecule type" value="Genomic_DNA"/>
</dbReference>
<proteinExistence type="predicted"/>
<dbReference type="InterPro" id="IPR001610">
    <property type="entry name" value="PAC"/>
</dbReference>
<dbReference type="Pfam" id="PF08447">
    <property type="entry name" value="PAS_3"/>
    <property type="match status" value="1"/>
</dbReference>
<evidence type="ECO:0000313" key="4">
    <source>
        <dbReference type="EMBL" id="GIZ51774.1"/>
    </source>
</evidence>
<evidence type="ECO:0000313" key="5">
    <source>
        <dbReference type="Proteomes" id="UP000887222"/>
    </source>
</evidence>
<feature type="domain" description="PAS" evidence="1">
    <location>
        <begin position="138"/>
        <end position="210"/>
    </location>
</feature>
<dbReference type="PANTHER" id="PTHR44757:SF2">
    <property type="entry name" value="BIOFILM ARCHITECTURE MAINTENANCE PROTEIN MBAA"/>
    <property type="match status" value="1"/>
</dbReference>
<dbReference type="InterPro" id="IPR013656">
    <property type="entry name" value="PAS_4"/>
</dbReference>
<dbReference type="PANTHER" id="PTHR44757">
    <property type="entry name" value="DIGUANYLATE CYCLASE DGCP"/>
    <property type="match status" value="1"/>
</dbReference>
<dbReference type="CDD" id="cd01948">
    <property type="entry name" value="EAL"/>
    <property type="match status" value="1"/>
</dbReference>
<reference evidence="4 5" key="1">
    <citation type="journal article" date="2022" name="Int. J. Syst. Evol. Microbiol.">
        <title>Noviherbaspirillum aridicola sp. nov., isolated from an arid soil in Pakistan.</title>
        <authorList>
            <person name="Khan I.U."/>
            <person name="Saqib M."/>
            <person name="Amin A."/>
            <person name="Hussain F."/>
            <person name="Li L."/>
            <person name="Liu Y.H."/>
            <person name="Fang B.Z."/>
            <person name="Ahmed I."/>
            <person name="Li W.J."/>
        </authorList>
    </citation>
    <scope>NUCLEOTIDE SEQUENCE [LARGE SCALE GENOMIC DNA]</scope>
    <source>
        <strain evidence="4 5">NCCP-691</strain>
    </source>
</reference>
<dbReference type="InterPro" id="IPR035919">
    <property type="entry name" value="EAL_sf"/>
</dbReference>
<dbReference type="Pfam" id="PF00563">
    <property type="entry name" value="EAL"/>
    <property type="match status" value="1"/>
</dbReference>
<dbReference type="SUPFAM" id="SSF141868">
    <property type="entry name" value="EAL domain-like"/>
    <property type="match status" value="1"/>
</dbReference>
<dbReference type="PROSITE" id="PS50883">
    <property type="entry name" value="EAL"/>
    <property type="match status" value="1"/>
</dbReference>
<evidence type="ECO:0008006" key="6">
    <source>
        <dbReference type="Google" id="ProtNLM"/>
    </source>
</evidence>
<organism evidence="4 5">
    <name type="scientific">Noviherbaspirillum aridicola</name>
    <dbReference type="NCBI Taxonomy" id="2849687"/>
    <lineage>
        <taxon>Bacteria</taxon>
        <taxon>Pseudomonadati</taxon>
        <taxon>Pseudomonadota</taxon>
        <taxon>Betaproteobacteria</taxon>
        <taxon>Burkholderiales</taxon>
        <taxon>Oxalobacteraceae</taxon>
        <taxon>Noviherbaspirillum</taxon>
    </lineage>
</organism>